<accession>A0A0C2M4P5</accession>
<sequence length="172" mass="19811">MSQETKERNLHVIVLSNKIEAEIAFLWFIENAYRLGHTLGLCFFEKLKSSKNLLRQRGQIYDIRFKGRGRMGPSKRDNTQTVKLIESYEKKCMDLKIPFIVFRGQTTKNIGHLVIDNAIKEKANSITIGSNYIVRHHFTGLSLTAYHIIHNSPIPVNVIPLPQKPIVLEKEL</sequence>
<reference evidence="1 2" key="1">
    <citation type="journal article" date="2014" name="Genome Biol. Evol.">
        <title>The genome of the myxosporean Thelohanellus kitauei shows adaptations to nutrient acquisition within its fish host.</title>
        <authorList>
            <person name="Yang Y."/>
            <person name="Xiong J."/>
            <person name="Zhou Z."/>
            <person name="Huo F."/>
            <person name="Miao W."/>
            <person name="Ran C."/>
            <person name="Liu Y."/>
            <person name="Zhang J."/>
            <person name="Feng J."/>
            <person name="Wang M."/>
            <person name="Wang M."/>
            <person name="Wang L."/>
            <person name="Yao B."/>
        </authorList>
    </citation>
    <scope>NUCLEOTIDE SEQUENCE [LARGE SCALE GENOMIC DNA]</scope>
    <source>
        <strain evidence="1">Wuqing</strain>
    </source>
</reference>
<name>A0A0C2M4P5_THEKT</name>
<dbReference type="EMBL" id="JWZT01005150">
    <property type="protein sequence ID" value="KII62010.1"/>
    <property type="molecule type" value="Genomic_DNA"/>
</dbReference>
<comment type="caution">
    <text evidence="1">The sequence shown here is derived from an EMBL/GenBank/DDBJ whole genome shotgun (WGS) entry which is preliminary data.</text>
</comment>
<dbReference type="AlphaFoldDB" id="A0A0C2M4P5"/>
<keyword evidence="2" id="KW-1185">Reference proteome</keyword>
<protein>
    <recommendedName>
        <fullName evidence="3">UspA domain-containing protein</fullName>
    </recommendedName>
</protein>
<gene>
    <name evidence="1" type="ORF">RF11_07038</name>
</gene>
<proteinExistence type="predicted"/>
<dbReference type="Proteomes" id="UP000031668">
    <property type="component" value="Unassembled WGS sequence"/>
</dbReference>
<evidence type="ECO:0008006" key="3">
    <source>
        <dbReference type="Google" id="ProtNLM"/>
    </source>
</evidence>
<evidence type="ECO:0000313" key="2">
    <source>
        <dbReference type="Proteomes" id="UP000031668"/>
    </source>
</evidence>
<organism evidence="1 2">
    <name type="scientific">Thelohanellus kitauei</name>
    <name type="common">Myxosporean</name>
    <dbReference type="NCBI Taxonomy" id="669202"/>
    <lineage>
        <taxon>Eukaryota</taxon>
        <taxon>Metazoa</taxon>
        <taxon>Cnidaria</taxon>
        <taxon>Myxozoa</taxon>
        <taxon>Myxosporea</taxon>
        <taxon>Bivalvulida</taxon>
        <taxon>Platysporina</taxon>
        <taxon>Myxobolidae</taxon>
        <taxon>Thelohanellus</taxon>
    </lineage>
</organism>
<evidence type="ECO:0000313" key="1">
    <source>
        <dbReference type="EMBL" id="KII62010.1"/>
    </source>
</evidence>
<dbReference type="OrthoDB" id="843225at2759"/>